<comment type="catalytic activity">
    <reaction evidence="1">
        <text>Hydrolysis of Pro-|-Xaa &gt;&gt; Ala-|-Xaa in oligopeptides.</text>
        <dbReference type="EC" id="3.4.21.26"/>
    </reaction>
</comment>
<dbReference type="InterPro" id="IPR002470">
    <property type="entry name" value="Peptidase_S9A"/>
</dbReference>
<keyword evidence="5 7" id="KW-0378">Hydrolase</keyword>
<evidence type="ECO:0000256" key="2">
    <source>
        <dbReference type="ARBA" id="ARBA00005228"/>
    </source>
</evidence>
<dbReference type="InterPro" id="IPR051167">
    <property type="entry name" value="Prolyl_oligopep/macrocyclase"/>
</dbReference>
<protein>
    <recommendedName>
        <fullName evidence="3 7">Prolyl endopeptidase</fullName>
        <ecNumber evidence="7">3.4.21.-</ecNumber>
    </recommendedName>
</protein>
<evidence type="ECO:0000256" key="6">
    <source>
        <dbReference type="ARBA" id="ARBA00022825"/>
    </source>
</evidence>
<dbReference type="Gene3D" id="3.40.50.1820">
    <property type="entry name" value="alpha/beta hydrolase"/>
    <property type="match status" value="1"/>
</dbReference>
<proteinExistence type="inferred from homology"/>
<organism evidence="10">
    <name type="scientific">Bactrocera dorsalis</name>
    <name type="common">Oriental fruit fly</name>
    <name type="synonym">Dacus dorsalis</name>
    <dbReference type="NCBI Taxonomy" id="27457"/>
    <lineage>
        <taxon>Eukaryota</taxon>
        <taxon>Metazoa</taxon>
        <taxon>Ecdysozoa</taxon>
        <taxon>Arthropoda</taxon>
        <taxon>Hexapoda</taxon>
        <taxon>Insecta</taxon>
        <taxon>Pterygota</taxon>
        <taxon>Neoptera</taxon>
        <taxon>Endopterygota</taxon>
        <taxon>Diptera</taxon>
        <taxon>Brachycera</taxon>
        <taxon>Muscomorpha</taxon>
        <taxon>Tephritoidea</taxon>
        <taxon>Tephritidae</taxon>
        <taxon>Bactrocera</taxon>
        <taxon>Bactrocera</taxon>
    </lineage>
</organism>
<sequence>MCRSFGHAGFAGYYLRLAGYVSKHKIFNVLTQCYCRVFSLCFLRRGYSNLINKMEYPIARKDFSYVDKFHGVELFDVYRWLEDPNADETQIFIEKQNKISRKFIEEGSDRYRIEKKLTKLWNYPKYSCPTKHGDYYYFYVNTGLQNHNVLFQQKHLVDEPKVFLDPNTWSEDGTIALSQKSFSEDGTYMAYGISENGSDWLKIKIRNVISGGDLKETLEKVKFSEISWTLDNKGFFYAKYDQDESADGAEVKQNENQKLYYHYVGKQQNEDILVAEFPEEPSWRIQAVVSDCGRYLVMPIVKGCRDNLLYYIDLNESDKIQSGLNVIKVIDKFEYDYEYITNIGPKMYFRTNKNSPNYRIVIIDLENPGEENWETIIPEQESDVLDWGKCVDSDKLLLCYMQDVKSVLQANCIKTGKLVKKFSLDIGTVVAVSGKKKYSEIFFNFSSFLNPGTIYQYDFGLPNKDLQIFREIKLQLDGFSQYDYEIKQIFYNSKDGTKIPMFIIRKKGEVISPQPCLLYGYGGFNISLQPSFSATGLMFMDTFDGILAYPNLRGGGEYGEKWHNAGRLLNKQNVFDDFQASAEYLINNKYTTRDRLVIQGGSNGGLLVGACINQRPDLFGAAVAQVGVMDMLRFHKFTIGHAWCSDYGDPIEKEHFENLLKYSPLHNVHFPNKKCEQYPSTLILTADHDDRVSPLHSLKFVAALQDAVRNSAQENPILLRVYSKAGHGAGKPTSKRIEESADILTFLRKTINVDVVNL</sequence>
<comment type="similarity">
    <text evidence="2 7">Belongs to the peptidase S9A family.</text>
</comment>
<name>A0A034VKN2_BACDO</name>
<feature type="domain" description="Peptidase S9 prolyl oligopeptidase catalytic" evidence="8">
    <location>
        <begin position="531"/>
        <end position="752"/>
    </location>
</feature>
<evidence type="ECO:0000256" key="1">
    <source>
        <dbReference type="ARBA" id="ARBA00001070"/>
    </source>
</evidence>
<dbReference type="InterPro" id="IPR029058">
    <property type="entry name" value="AB_hydrolase_fold"/>
</dbReference>
<keyword evidence="4 7" id="KW-0645">Protease</keyword>
<dbReference type="PRINTS" id="PR00862">
    <property type="entry name" value="PROLIGOPTASE"/>
</dbReference>
<dbReference type="Pfam" id="PF02897">
    <property type="entry name" value="Peptidase_S9_N"/>
    <property type="match status" value="1"/>
</dbReference>
<dbReference type="GO" id="GO:0004252">
    <property type="term" value="F:serine-type endopeptidase activity"/>
    <property type="evidence" value="ECO:0007669"/>
    <property type="project" value="UniProtKB-UniRule"/>
</dbReference>
<dbReference type="OrthoDB" id="248387at2759"/>
<dbReference type="InterPro" id="IPR001375">
    <property type="entry name" value="Peptidase_S9_cat"/>
</dbReference>
<dbReference type="PANTHER" id="PTHR42881">
    <property type="entry name" value="PROLYL ENDOPEPTIDASE"/>
    <property type="match status" value="1"/>
</dbReference>
<dbReference type="Pfam" id="PF00326">
    <property type="entry name" value="Peptidase_S9"/>
    <property type="match status" value="1"/>
</dbReference>
<dbReference type="FunFam" id="3.40.50.1820:FF:000005">
    <property type="entry name" value="Prolyl endopeptidase"/>
    <property type="match status" value="1"/>
</dbReference>
<dbReference type="Gene3D" id="2.130.10.120">
    <property type="entry name" value="Prolyl oligopeptidase, N-terminal domain"/>
    <property type="match status" value="1"/>
</dbReference>
<evidence type="ECO:0000256" key="7">
    <source>
        <dbReference type="RuleBase" id="RU368024"/>
    </source>
</evidence>
<keyword evidence="6 7" id="KW-0720">Serine protease</keyword>
<evidence type="ECO:0000259" key="9">
    <source>
        <dbReference type="Pfam" id="PF02897"/>
    </source>
</evidence>
<evidence type="ECO:0000256" key="4">
    <source>
        <dbReference type="ARBA" id="ARBA00022670"/>
    </source>
</evidence>
<dbReference type="GO" id="GO:0006508">
    <property type="term" value="P:proteolysis"/>
    <property type="evidence" value="ECO:0007669"/>
    <property type="project" value="UniProtKB-KW"/>
</dbReference>
<dbReference type="InterPro" id="IPR023302">
    <property type="entry name" value="Pept_S9A_N"/>
</dbReference>
<evidence type="ECO:0000313" key="10">
    <source>
        <dbReference type="EMBL" id="JAC42098.1"/>
    </source>
</evidence>
<dbReference type="GO" id="GO:0070012">
    <property type="term" value="F:oligopeptidase activity"/>
    <property type="evidence" value="ECO:0007669"/>
    <property type="project" value="TreeGrafter"/>
</dbReference>
<gene>
    <name evidence="10" type="primary">PPCE</name>
</gene>
<dbReference type="SUPFAM" id="SSF53474">
    <property type="entry name" value="alpha/beta-Hydrolases"/>
    <property type="match status" value="1"/>
</dbReference>
<evidence type="ECO:0000256" key="3">
    <source>
        <dbReference type="ARBA" id="ARBA00016310"/>
    </source>
</evidence>
<accession>A0A034VKN2</accession>
<dbReference type="PANTHER" id="PTHR42881:SF2">
    <property type="entry name" value="PROLYL ENDOPEPTIDASE"/>
    <property type="match status" value="1"/>
</dbReference>
<evidence type="ECO:0000256" key="5">
    <source>
        <dbReference type="ARBA" id="ARBA00022801"/>
    </source>
</evidence>
<dbReference type="FunFam" id="2.130.10.120:FF:000001">
    <property type="entry name" value="Prolyl endopeptidase"/>
    <property type="match status" value="1"/>
</dbReference>
<dbReference type="AlphaFoldDB" id="A0A034VKN2"/>
<evidence type="ECO:0000259" key="8">
    <source>
        <dbReference type="Pfam" id="PF00326"/>
    </source>
</evidence>
<dbReference type="SUPFAM" id="SSF50993">
    <property type="entry name" value="Peptidase/esterase 'gauge' domain"/>
    <property type="match status" value="1"/>
</dbReference>
<dbReference type="MEROPS" id="S09.A73"/>
<dbReference type="EMBL" id="GAKP01016854">
    <property type="protein sequence ID" value="JAC42098.1"/>
    <property type="molecule type" value="Transcribed_RNA"/>
</dbReference>
<dbReference type="GO" id="GO:0005829">
    <property type="term" value="C:cytosol"/>
    <property type="evidence" value="ECO:0007669"/>
    <property type="project" value="TreeGrafter"/>
</dbReference>
<feature type="domain" description="Peptidase S9A N-terminal" evidence="9">
    <location>
        <begin position="57"/>
        <end position="459"/>
    </location>
</feature>
<dbReference type="EC" id="3.4.21.-" evidence="7"/>
<reference evidence="10" key="1">
    <citation type="journal article" date="2014" name="BMC Genomics">
        <title>Characterizing the developmental transcriptome of the oriental fruit fly, Bactrocera dorsalis (Diptera: Tephritidae) through comparative genomic analysis with Drosophila melanogaster utilizing modENCODE datasets.</title>
        <authorList>
            <person name="Geib S.M."/>
            <person name="Calla B."/>
            <person name="Hall B."/>
            <person name="Hou S."/>
            <person name="Manoukis N.C."/>
        </authorList>
    </citation>
    <scope>NUCLEOTIDE SEQUENCE</scope>
    <source>
        <strain evidence="10">Punador</strain>
    </source>
</reference>